<evidence type="ECO:0000256" key="9">
    <source>
        <dbReference type="ARBA" id="ARBA00023136"/>
    </source>
</evidence>
<accession>A0A2T0RPT0</accession>
<dbReference type="Proteomes" id="UP000239480">
    <property type="component" value="Unassembled WGS sequence"/>
</dbReference>
<dbReference type="GO" id="GO:0006935">
    <property type="term" value="P:chemotaxis"/>
    <property type="evidence" value="ECO:0007669"/>
    <property type="project" value="UniProtKB-KW"/>
</dbReference>
<comment type="function">
    <text evidence="1 10">Controls the rotational direction of flagella during chemotaxis.</text>
</comment>
<dbReference type="AlphaFoldDB" id="A0A2T0RPT0"/>
<dbReference type="EMBL" id="PVTD01000005">
    <property type="protein sequence ID" value="PRY23205.1"/>
    <property type="molecule type" value="Genomic_DNA"/>
</dbReference>
<gene>
    <name evidence="11" type="ORF">CLV78_105260</name>
</gene>
<organism evidence="11 12">
    <name type="scientific">Aliiruegeria haliotis</name>
    <dbReference type="NCBI Taxonomy" id="1280846"/>
    <lineage>
        <taxon>Bacteria</taxon>
        <taxon>Pseudomonadati</taxon>
        <taxon>Pseudomonadota</taxon>
        <taxon>Alphaproteobacteria</taxon>
        <taxon>Rhodobacterales</taxon>
        <taxon>Roseobacteraceae</taxon>
        <taxon>Aliiruegeria</taxon>
    </lineage>
</organism>
<keyword evidence="4" id="KW-1003">Cell membrane</keyword>
<evidence type="ECO:0000313" key="12">
    <source>
        <dbReference type="Proteomes" id="UP000239480"/>
    </source>
</evidence>
<keyword evidence="5 10" id="KW-0145">Chemotaxis</keyword>
<name>A0A2T0RPT0_9RHOB</name>
<keyword evidence="11" id="KW-0969">Cilium</keyword>
<protein>
    <recommendedName>
        <fullName evidence="10">Flagellar protein FliL</fullName>
    </recommendedName>
</protein>
<dbReference type="GO" id="GO:0005886">
    <property type="term" value="C:plasma membrane"/>
    <property type="evidence" value="ECO:0007669"/>
    <property type="project" value="UniProtKB-SubCell"/>
</dbReference>
<evidence type="ECO:0000256" key="4">
    <source>
        <dbReference type="ARBA" id="ARBA00022475"/>
    </source>
</evidence>
<keyword evidence="6 10" id="KW-0812">Transmembrane</keyword>
<dbReference type="InterPro" id="IPR005503">
    <property type="entry name" value="FliL"/>
</dbReference>
<evidence type="ECO:0000256" key="6">
    <source>
        <dbReference type="ARBA" id="ARBA00022692"/>
    </source>
</evidence>
<comment type="similarity">
    <text evidence="3 10">Belongs to the FliL family.</text>
</comment>
<keyword evidence="7 10" id="KW-0283">Flagellar rotation</keyword>
<evidence type="ECO:0000256" key="2">
    <source>
        <dbReference type="ARBA" id="ARBA00004162"/>
    </source>
</evidence>
<feature type="transmembrane region" description="Helical" evidence="10">
    <location>
        <begin position="26"/>
        <end position="47"/>
    </location>
</feature>
<evidence type="ECO:0000256" key="10">
    <source>
        <dbReference type="RuleBase" id="RU364125"/>
    </source>
</evidence>
<comment type="caution">
    <text evidence="11">The sequence shown here is derived from an EMBL/GenBank/DDBJ whole genome shotgun (WGS) entry which is preliminary data.</text>
</comment>
<keyword evidence="8 10" id="KW-1133">Transmembrane helix</keyword>
<evidence type="ECO:0000256" key="7">
    <source>
        <dbReference type="ARBA" id="ARBA00022779"/>
    </source>
</evidence>
<keyword evidence="10" id="KW-0997">Cell inner membrane</keyword>
<evidence type="ECO:0000256" key="1">
    <source>
        <dbReference type="ARBA" id="ARBA00002254"/>
    </source>
</evidence>
<sequence>MNVRSMEFGMTETTTEVTVSNKNSRVLFFSSLLLSIALAAATFWAAYTNRVLGPELSSKFGKSEGILSGHDSALPAQIPSFVELEPIVVSLGTANKTRHLRFRAHVEVGNENGDVVVALMPRILDVLNGYLRAVDIPELERPSSLIRLRAQMLRRVQLVAGESNVRDLLITEFVLN</sequence>
<keyword evidence="12" id="KW-1185">Reference proteome</keyword>
<keyword evidence="11" id="KW-0966">Cell projection</keyword>
<keyword evidence="11" id="KW-0282">Flagellum</keyword>
<keyword evidence="9 10" id="KW-0472">Membrane</keyword>
<comment type="subcellular location">
    <subcellularLocation>
        <location evidence="10">Cell inner membrane</location>
    </subcellularLocation>
    <subcellularLocation>
        <location evidence="2">Cell membrane</location>
        <topology evidence="2">Single-pass membrane protein</topology>
    </subcellularLocation>
</comment>
<evidence type="ECO:0000256" key="3">
    <source>
        <dbReference type="ARBA" id="ARBA00008281"/>
    </source>
</evidence>
<dbReference type="Pfam" id="PF03748">
    <property type="entry name" value="FliL"/>
    <property type="match status" value="1"/>
</dbReference>
<evidence type="ECO:0000256" key="8">
    <source>
        <dbReference type="ARBA" id="ARBA00022989"/>
    </source>
</evidence>
<evidence type="ECO:0000313" key="11">
    <source>
        <dbReference type="EMBL" id="PRY23205.1"/>
    </source>
</evidence>
<dbReference type="GO" id="GO:0009425">
    <property type="term" value="C:bacterial-type flagellum basal body"/>
    <property type="evidence" value="ECO:0007669"/>
    <property type="project" value="InterPro"/>
</dbReference>
<dbReference type="GO" id="GO:0071973">
    <property type="term" value="P:bacterial-type flagellum-dependent cell motility"/>
    <property type="evidence" value="ECO:0007669"/>
    <property type="project" value="InterPro"/>
</dbReference>
<reference evidence="11 12" key="1">
    <citation type="submission" date="2018-03" db="EMBL/GenBank/DDBJ databases">
        <title>Genomic Encyclopedia of Archaeal and Bacterial Type Strains, Phase II (KMG-II): from individual species to whole genera.</title>
        <authorList>
            <person name="Goeker M."/>
        </authorList>
    </citation>
    <scope>NUCLEOTIDE SEQUENCE [LARGE SCALE GENOMIC DNA]</scope>
    <source>
        <strain evidence="11 12">DSM 29328</strain>
    </source>
</reference>
<proteinExistence type="inferred from homology"/>
<evidence type="ECO:0000256" key="5">
    <source>
        <dbReference type="ARBA" id="ARBA00022500"/>
    </source>
</evidence>